<dbReference type="GO" id="GO:0009288">
    <property type="term" value="C:bacterial-type flagellum"/>
    <property type="evidence" value="ECO:0007669"/>
    <property type="project" value="UniProtKB-SubCell"/>
</dbReference>
<keyword evidence="7" id="KW-1185">Reference proteome</keyword>
<comment type="similarity">
    <text evidence="1 3">Belongs to the bacterial flagellin family.</text>
</comment>
<dbReference type="Proteomes" id="UP000547879">
    <property type="component" value="Unassembled WGS sequence"/>
</dbReference>
<dbReference type="Pfam" id="PF00669">
    <property type="entry name" value="Flagellin_N"/>
    <property type="match status" value="1"/>
</dbReference>
<comment type="function">
    <text evidence="3">Flagellin is the subunit protein which polymerizes to form the filaments of bacterial flagella.</text>
</comment>
<dbReference type="InterPro" id="IPR001029">
    <property type="entry name" value="Flagellin_N"/>
</dbReference>
<dbReference type="Pfam" id="PF00700">
    <property type="entry name" value="Flagellin_C"/>
    <property type="match status" value="1"/>
</dbReference>
<dbReference type="GO" id="GO:0005198">
    <property type="term" value="F:structural molecule activity"/>
    <property type="evidence" value="ECO:0007669"/>
    <property type="project" value="UniProtKB-UniRule"/>
</dbReference>
<gene>
    <name evidence="6" type="ORF">HNQ72_001967</name>
</gene>
<evidence type="ECO:0000313" key="6">
    <source>
        <dbReference type="EMBL" id="MBB6162149.1"/>
    </source>
</evidence>
<comment type="subcellular location">
    <subcellularLocation>
        <location evidence="3">Secreted</location>
    </subcellularLocation>
    <subcellularLocation>
        <location evidence="3">Bacterial flagellum</location>
    </subcellularLocation>
</comment>
<dbReference type="SUPFAM" id="SSF64518">
    <property type="entry name" value="Phase 1 flagellin"/>
    <property type="match status" value="1"/>
</dbReference>
<evidence type="ECO:0000256" key="3">
    <source>
        <dbReference type="RuleBase" id="RU362073"/>
    </source>
</evidence>
<reference evidence="6 7" key="1">
    <citation type="submission" date="2020-08" db="EMBL/GenBank/DDBJ databases">
        <title>Genomic Encyclopedia of Type Strains, Phase IV (KMG-IV): sequencing the most valuable type-strain genomes for metagenomic binning, comparative biology and taxonomic classification.</title>
        <authorList>
            <person name="Goeker M."/>
        </authorList>
    </citation>
    <scope>NUCLEOTIDE SEQUENCE [LARGE SCALE GENOMIC DNA]</scope>
    <source>
        <strain evidence="6 7">DSM 100734</strain>
    </source>
</reference>
<evidence type="ECO:0000259" key="5">
    <source>
        <dbReference type="Pfam" id="PF00700"/>
    </source>
</evidence>
<name>A0A7W9Y530_9HYPH</name>
<dbReference type="InterPro" id="IPR046358">
    <property type="entry name" value="Flagellin_C"/>
</dbReference>
<dbReference type="InterPro" id="IPR001492">
    <property type="entry name" value="Flagellin"/>
</dbReference>
<dbReference type="AlphaFoldDB" id="A0A7W9Y530"/>
<organism evidence="6 7">
    <name type="scientific">Rhizobium wenxiniae</name>
    <dbReference type="NCBI Taxonomy" id="1737357"/>
    <lineage>
        <taxon>Bacteria</taxon>
        <taxon>Pseudomonadati</taxon>
        <taxon>Pseudomonadota</taxon>
        <taxon>Alphaproteobacteria</taxon>
        <taxon>Hyphomicrobiales</taxon>
        <taxon>Rhizobiaceae</taxon>
        <taxon>Rhizobium/Agrobacterium group</taxon>
        <taxon>Rhizobium</taxon>
    </lineage>
</organism>
<evidence type="ECO:0000259" key="4">
    <source>
        <dbReference type="Pfam" id="PF00669"/>
    </source>
</evidence>
<dbReference type="PANTHER" id="PTHR42792">
    <property type="entry name" value="FLAGELLIN"/>
    <property type="match status" value="1"/>
</dbReference>
<accession>A0A7W9Y530</accession>
<dbReference type="PANTHER" id="PTHR42792:SF2">
    <property type="entry name" value="FLAGELLIN"/>
    <property type="match status" value="1"/>
</dbReference>
<comment type="caution">
    <text evidence="6">The sequence shown here is derived from an EMBL/GenBank/DDBJ whole genome shotgun (WGS) entry which is preliminary data.</text>
</comment>
<evidence type="ECO:0000256" key="2">
    <source>
        <dbReference type="ARBA" id="ARBA00023143"/>
    </source>
</evidence>
<evidence type="ECO:0000256" key="1">
    <source>
        <dbReference type="ARBA" id="ARBA00005709"/>
    </source>
</evidence>
<evidence type="ECO:0000313" key="7">
    <source>
        <dbReference type="Proteomes" id="UP000547879"/>
    </source>
</evidence>
<sequence>MTSILANISAMSALQTLRAVSSGLNETQEQVSSGLRVKVASDNVAYWAISTTMRSDNKSISAASDALGVGAAKVDTAYAGTGAIIDLLTDVKATLVTAREDSVDKAQIQNQISQLSKQADSIVRSSSFSGINYLQTYAGDHINNINELDDVVVDSFTRNVDGATTINTSKVDLRKTSMLNDFGGGILQKDDLDYYMPLGGMSTSSFYHEGHEDHYFDGPITFSTTDSVQFDLLIDNSPESAGMSFHITIDKSVIDAALGTNDGEIDNVFQLRTVIQQAFTNVGANAYADVYGTQATSPTDGYNYEIRTLETSPNVGSSIYISGITSTFGPTVTERTLGLDSVPRIDHDNMITSSSMNFLWSFKVMLDATISFDLSIDNAPLQTFVIDRTAVDTALGTTDGRISSAADLKTIVDYLVPGFEGLAVSVSGNRLTFQADQAIYPGYGNKAVDFYISSFRPDPPFTLRFDLSEIDVTTSNFTIDEYIEGVEYMLSQSIDSGAMLGAIQQRIEMQAAFSQKMMDEVESGVSRLVDTDMEEASMRLQAFQTQKQLALQSLQIANSQPQNILSLFN</sequence>
<keyword evidence="6" id="KW-0966">Cell projection</keyword>
<feature type="domain" description="Flagellin C-terminal" evidence="5">
    <location>
        <begin position="492"/>
        <end position="568"/>
    </location>
</feature>
<proteinExistence type="inferred from homology"/>
<dbReference type="GO" id="GO:0005576">
    <property type="term" value="C:extracellular region"/>
    <property type="evidence" value="ECO:0007669"/>
    <property type="project" value="UniProtKB-SubCell"/>
</dbReference>
<dbReference type="RefSeq" id="WP_183992001.1">
    <property type="nucleotide sequence ID" value="NZ_BMHW01000001.1"/>
</dbReference>
<keyword evidence="3" id="KW-0964">Secreted</keyword>
<keyword evidence="2 3" id="KW-0975">Bacterial flagellum</keyword>
<dbReference type="EMBL" id="JACHEG010000002">
    <property type="protein sequence ID" value="MBB6162149.1"/>
    <property type="molecule type" value="Genomic_DNA"/>
</dbReference>
<dbReference type="Gene3D" id="1.20.1330.10">
    <property type="entry name" value="f41 fragment of flagellin, N-terminal domain"/>
    <property type="match status" value="1"/>
</dbReference>
<protein>
    <recommendedName>
        <fullName evidence="3">Flagellin</fullName>
    </recommendedName>
</protein>
<keyword evidence="6" id="KW-0969">Cilium</keyword>
<feature type="domain" description="Flagellin N-terminal" evidence="4">
    <location>
        <begin position="4"/>
        <end position="136"/>
    </location>
</feature>
<keyword evidence="6" id="KW-0282">Flagellum</keyword>